<evidence type="ECO:0000313" key="1">
    <source>
        <dbReference type="EMBL" id="GAI28835.1"/>
    </source>
</evidence>
<accession>X1NPV4</accession>
<dbReference type="AlphaFoldDB" id="X1NPV4"/>
<feature type="non-terminal residue" evidence="1">
    <location>
        <position position="1"/>
    </location>
</feature>
<protein>
    <submittedName>
        <fullName evidence="1">Uncharacterized protein</fullName>
    </submittedName>
</protein>
<sequence length="34" mass="3985">DRRNDEGRLIPAGMYFCKLKTAVYTKTRKLVVIQ</sequence>
<proteinExistence type="predicted"/>
<dbReference type="EMBL" id="BARV01014052">
    <property type="protein sequence ID" value="GAI28835.1"/>
    <property type="molecule type" value="Genomic_DNA"/>
</dbReference>
<organism evidence="1">
    <name type="scientific">marine sediment metagenome</name>
    <dbReference type="NCBI Taxonomy" id="412755"/>
    <lineage>
        <taxon>unclassified sequences</taxon>
        <taxon>metagenomes</taxon>
        <taxon>ecological metagenomes</taxon>
    </lineage>
</organism>
<comment type="caution">
    <text evidence="1">The sequence shown here is derived from an EMBL/GenBank/DDBJ whole genome shotgun (WGS) entry which is preliminary data.</text>
</comment>
<gene>
    <name evidence="1" type="ORF">S06H3_24883</name>
</gene>
<name>X1NPV4_9ZZZZ</name>
<reference evidence="1" key="1">
    <citation type="journal article" date="2014" name="Front. Microbiol.">
        <title>High frequency of phylogenetically diverse reductive dehalogenase-homologous genes in deep subseafloor sedimentary metagenomes.</title>
        <authorList>
            <person name="Kawai M."/>
            <person name="Futagami T."/>
            <person name="Toyoda A."/>
            <person name="Takaki Y."/>
            <person name="Nishi S."/>
            <person name="Hori S."/>
            <person name="Arai W."/>
            <person name="Tsubouchi T."/>
            <person name="Morono Y."/>
            <person name="Uchiyama I."/>
            <person name="Ito T."/>
            <person name="Fujiyama A."/>
            <person name="Inagaki F."/>
            <person name="Takami H."/>
        </authorList>
    </citation>
    <scope>NUCLEOTIDE SEQUENCE</scope>
    <source>
        <strain evidence="1">Expedition CK06-06</strain>
    </source>
</reference>